<evidence type="ECO:0000313" key="3">
    <source>
        <dbReference type="Proteomes" id="UP000243680"/>
    </source>
</evidence>
<proteinExistence type="predicted"/>
<sequence>MLGRLSYSMYLLHMPLLLVFESMMGIVIDIRFFAILILYLITLISISYVTNIFIEMPGKRGMMAVYRAVVV</sequence>
<keyword evidence="1" id="KW-0472">Membrane</keyword>
<keyword evidence="1" id="KW-0812">Transmembrane</keyword>
<name>A0A1B4LJ14_9BURK</name>
<organism evidence="2 3">
    <name type="scientific">Burkholderia ubonensis</name>
    <dbReference type="NCBI Taxonomy" id="101571"/>
    <lineage>
        <taxon>Bacteria</taxon>
        <taxon>Pseudomonadati</taxon>
        <taxon>Pseudomonadota</taxon>
        <taxon>Betaproteobacteria</taxon>
        <taxon>Burkholderiales</taxon>
        <taxon>Burkholderiaceae</taxon>
        <taxon>Burkholderia</taxon>
        <taxon>Burkholderia cepacia complex</taxon>
    </lineage>
</organism>
<accession>A0A1B4LJ14</accession>
<dbReference type="Proteomes" id="UP000243680">
    <property type="component" value="Chromosome 3"/>
</dbReference>
<protein>
    <recommendedName>
        <fullName evidence="4">Acyltransferase 3 domain-containing protein</fullName>
    </recommendedName>
</protein>
<reference evidence="2 3" key="1">
    <citation type="submission" date="2015-12" db="EMBL/GenBank/DDBJ databases">
        <title>Diversity of Burkholderia near neighbor genomes.</title>
        <authorList>
            <person name="Sahl J."/>
            <person name="Wagner D."/>
            <person name="Keim P."/>
        </authorList>
    </citation>
    <scope>NUCLEOTIDE SEQUENCE [LARGE SCALE GENOMIC DNA]</scope>
    <source>
        <strain evidence="2 3">MSMB0783</strain>
    </source>
</reference>
<evidence type="ECO:0000313" key="2">
    <source>
        <dbReference type="EMBL" id="AOJ77176.1"/>
    </source>
</evidence>
<keyword evidence="1" id="KW-1133">Transmembrane helix</keyword>
<evidence type="ECO:0000256" key="1">
    <source>
        <dbReference type="SAM" id="Phobius"/>
    </source>
</evidence>
<feature type="transmembrane region" description="Helical" evidence="1">
    <location>
        <begin position="32"/>
        <end position="54"/>
    </location>
</feature>
<dbReference type="EMBL" id="CP013421">
    <property type="protein sequence ID" value="AOJ77176.1"/>
    <property type="molecule type" value="Genomic_DNA"/>
</dbReference>
<dbReference type="AlphaFoldDB" id="A0A1B4LJ14"/>
<gene>
    <name evidence="2" type="ORF">WJ35_19405</name>
</gene>
<feature type="transmembrane region" description="Helical" evidence="1">
    <location>
        <begin position="7"/>
        <end position="26"/>
    </location>
</feature>
<evidence type="ECO:0008006" key="4">
    <source>
        <dbReference type="Google" id="ProtNLM"/>
    </source>
</evidence>